<dbReference type="InterPro" id="IPR033556">
    <property type="entry name" value="PLA"/>
</dbReference>
<evidence type="ECO:0000256" key="5">
    <source>
        <dbReference type="RuleBase" id="RU367093"/>
    </source>
</evidence>
<keyword evidence="8" id="KW-1185">Reference proteome</keyword>
<comment type="caution">
    <text evidence="7">The sequence shown here is derived from an EMBL/GenBank/DDBJ whole genome shotgun (WGS) entry which is preliminary data.</text>
</comment>
<evidence type="ECO:0000313" key="7">
    <source>
        <dbReference type="EMBL" id="KAA3489135.1"/>
    </source>
</evidence>
<organism evidence="7 8">
    <name type="scientific">Gossypium australe</name>
    <dbReference type="NCBI Taxonomy" id="47621"/>
    <lineage>
        <taxon>Eukaryota</taxon>
        <taxon>Viridiplantae</taxon>
        <taxon>Streptophyta</taxon>
        <taxon>Embryophyta</taxon>
        <taxon>Tracheophyta</taxon>
        <taxon>Spermatophyta</taxon>
        <taxon>Magnoliopsida</taxon>
        <taxon>eudicotyledons</taxon>
        <taxon>Gunneridae</taxon>
        <taxon>Pentapetalae</taxon>
        <taxon>rosids</taxon>
        <taxon>malvids</taxon>
        <taxon>Malvales</taxon>
        <taxon>Malvaceae</taxon>
        <taxon>Malvoideae</taxon>
        <taxon>Gossypium</taxon>
    </lineage>
</organism>
<keyword evidence="3 5" id="KW-0442">Lipid degradation</keyword>
<feature type="domain" description="Fungal lipase-type" evidence="6">
    <location>
        <begin position="150"/>
        <end position="325"/>
    </location>
</feature>
<evidence type="ECO:0000256" key="1">
    <source>
        <dbReference type="ARBA" id="ARBA00010701"/>
    </source>
</evidence>
<dbReference type="InterPro" id="IPR029058">
    <property type="entry name" value="AB_hydrolase_fold"/>
</dbReference>
<evidence type="ECO:0000256" key="4">
    <source>
        <dbReference type="ARBA" id="ARBA00023098"/>
    </source>
</evidence>
<dbReference type="GO" id="GO:0005737">
    <property type="term" value="C:cytoplasm"/>
    <property type="evidence" value="ECO:0007669"/>
    <property type="project" value="UniProtKB-ARBA"/>
</dbReference>
<dbReference type="Gene3D" id="3.40.50.1820">
    <property type="entry name" value="alpha/beta hydrolase"/>
    <property type="match status" value="1"/>
</dbReference>
<dbReference type="Proteomes" id="UP000325315">
    <property type="component" value="Unassembled WGS sequence"/>
</dbReference>
<evidence type="ECO:0000256" key="2">
    <source>
        <dbReference type="ARBA" id="ARBA00022801"/>
    </source>
</evidence>
<dbReference type="InterPro" id="IPR002921">
    <property type="entry name" value="Fungal_lipase-type"/>
</dbReference>
<dbReference type="PANTHER" id="PTHR31828">
    <property type="entry name" value="PHOSPHOLIPASE A1-IIGAMMA"/>
    <property type="match status" value="1"/>
</dbReference>
<dbReference type="FunFam" id="3.40.50.1820:FF:000065">
    <property type="entry name" value="Phospholipase A1-II 3"/>
    <property type="match status" value="1"/>
</dbReference>
<dbReference type="GO" id="GO:0016042">
    <property type="term" value="P:lipid catabolic process"/>
    <property type="evidence" value="ECO:0007669"/>
    <property type="project" value="UniProtKB-UniRule"/>
</dbReference>
<reference evidence="8" key="1">
    <citation type="journal article" date="2019" name="Plant Biotechnol. J.">
        <title>Genome sequencing of the Australian wild diploid species Gossypium australe highlights disease resistance and delayed gland morphogenesis.</title>
        <authorList>
            <person name="Cai Y."/>
            <person name="Cai X."/>
            <person name="Wang Q."/>
            <person name="Wang P."/>
            <person name="Zhang Y."/>
            <person name="Cai C."/>
            <person name="Xu Y."/>
            <person name="Wang K."/>
            <person name="Zhou Z."/>
            <person name="Wang C."/>
            <person name="Geng S."/>
            <person name="Li B."/>
            <person name="Dong Q."/>
            <person name="Hou Y."/>
            <person name="Wang H."/>
            <person name="Ai P."/>
            <person name="Liu Z."/>
            <person name="Yi F."/>
            <person name="Sun M."/>
            <person name="An G."/>
            <person name="Cheng J."/>
            <person name="Zhang Y."/>
            <person name="Shi Q."/>
            <person name="Xie Y."/>
            <person name="Shi X."/>
            <person name="Chang Y."/>
            <person name="Huang F."/>
            <person name="Chen Y."/>
            <person name="Hong S."/>
            <person name="Mi L."/>
            <person name="Sun Q."/>
            <person name="Zhang L."/>
            <person name="Zhou B."/>
            <person name="Peng R."/>
            <person name="Zhang X."/>
            <person name="Liu F."/>
        </authorList>
    </citation>
    <scope>NUCLEOTIDE SEQUENCE [LARGE SCALE GENOMIC DNA]</scope>
    <source>
        <strain evidence="8">cv. PA1801</strain>
    </source>
</reference>
<dbReference type="PANTHER" id="PTHR31828:SF50">
    <property type="entry name" value="PHOSPHOLIPASE A1"/>
    <property type="match status" value="1"/>
</dbReference>
<dbReference type="AlphaFoldDB" id="A0A5B6X803"/>
<evidence type="ECO:0000259" key="6">
    <source>
        <dbReference type="Pfam" id="PF01764"/>
    </source>
</evidence>
<dbReference type="SUPFAM" id="SSF53474">
    <property type="entry name" value="alpha/beta-Hydrolases"/>
    <property type="match status" value="1"/>
</dbReference>
<keyword evidence="2 5" id="KW-0378">Hydrolase</keyword>
<proteinExistence type="inferred from homology"/>
<accession>A0A5B6X803</accession>
<comment type="function">
    <text evidence="5">Acylhydrolase that catalyzes the hydrolysis of phospholipids at the sn-1 position.</text>
</comment>
<dbReference type="EC" id="3.1.1.-" evidence="5"/>
<dbReference type="GO" id="GO:0008970">
    <property type="term" value="F:phospholipase A1 activity"/>
    <property type="evidence" value="ECO:0007669"/>
    <property type="project" value="UniProtKB-UniRule"/>
</dbReference>
<dbReference type="Pfam" id="PF01764">
    <property type="entry name" value="Lipase_3"/>
    <property type="match status" value="1"/>
</dbReference>
<dbReference type="EMBL" id="SMMG02000001">
    <property type="protein sequence ID" value="KAA3489135.1"/>
    <property type="molecule type" value="Genomic_DNA"/>
</dbReference>
<name>A0A5B6X803_9ROSI</name>
<sequence length="440" mass="50487">MVQMDNGHWKFVDHSQKGKKKLYLMGSIAERWRELSGEKKWEGLLEPLDNDLRKLIIHYGERTQAVIDAFNGEKVSRWVGLSRYSMENLFRKVGLEIGNPYEYKITKFLYARSEIQILDWFCPGESNWIGYVAVTTDQGKAVLGRRDILITWRGTKRTYEMINDLQADLVSAADILGDNENPRVHHGWHSIYTAQDPKSIYNQTSARDQASLIYFTYLMYCPYRMLIITNEVRRLMDFYKDEEISITLTGHSLGSAVATLNAVDIVTNGYNKPTSRPDKACLVTAIVFASPRIGDSSFKKVFSGLKTLRVLRIENELDIVPSLPLPLPLLNYTHVGMELVIDARKSPYLKSHVDLNKNLMIAHQLEIYLHGVAGTHGDKGEFKLEVNRDISLVNKYLDALKDEHKVPTKWWMEKNKGMVQQDDGSWILDDHEPDHPPTLT</sequence>
<evidence type="ECO:0000256" key="3">
    <source>
        <dbReference type="ARBA" id="ARBA00022963"/>
    </source>
</evidence>
<protein>
    <recommendedName>
        <fullName evidence="5">Phospholipase A1</fullName>
        <ecNumber evidence="5">3.1.1.-</ecNumber>
    </recommendedName>
</protein>
<dbReference type="CDD" id="cd00519">
    <property type="entry name" value="Lipase_3"/>
    <property type="match status" value="1"/>
</dbReference>
<dbReference type="OrthoDB" id="438440at2759"/>
<keyword evidence="4 5" id="KW-0443">Lipid metabolism</keyword>
<comment type="similarity">
    <text evidence="1 5">Belongs to the AB hydrolase superfamily. Lipase family.</text>
</comment>
<evidence type="ECO:0000313" key="8">
    <source>
        <dbReference type="Proteomes" id="UP000325315"/>
    </source>
</evidence>
<gene>
    <name evidence="7" type="ORF">EPI10_032800</name>
</gene>